<evidence type="ECO:0000313" key="3">
    <source>
        <dbReference type="Proteomes" id="UP001307889"/>
    </source>
</evidence>
<evidence type="ECO:0000313" key="2">
    <source>
        <dbReference type="EMBL" id="BET00997.1"/>
    </source>
</evidence>
<name>A0ABN7BCX6_9HEMI</name>
<keyword evidence="1" id="KW-0812">Transmembrane</keyword>
<feature type="transmembrane region" description="Helical" evidence="1">
    <location>
        <begin position="46"/>
        <end position="71"/>
    </location>
</feature>
<proteinExistence type="predicted"/>
<keyword evidence="1" id="KW-0472">Membrane</keyword>
<dbReference type="EMBL" id="AP028920">
    <property type="protein sequence ID" value="BET00997.1"/>
    <property type="molecule type" value="Genomic_DNA"/>
</dbReference>
<sequence>MDGDSGLATCTELASCSEPDFWPAAADLRRFAPPTLKQHYYPEGGWGWVVIAVVVAVHVIGPGVHSAAGVFPAEVRRHFPSASALTAG</sequence>
<keyword evidence="3" id="KW-1185">Reference proteome</keyword>
<protein>
    <submittedName>
        <fullName evidence="2">Uncharacterized protein</fullName>
    </submittedName>
</protein>
<evidence type="ECO:0000256" key="1">
    <source>
        <dbReference type="SAM" id="Phobius"/>
    </source>
</evidence>
<gene>
    <name evidence="2" type="ORF">NTJ_13813</name>
</gene>
<dbReference type="Proteomes" id="UP001307889">
    <property type="component" value="Chromosome 12"/>
</dbReference>
<reference evidence="2 3" key="1">
    <citation type="submission" date="2023-09" db="EMBL/GenBank/DDBJ databases">
        <title>Nesidiocoris tenuis whole genome shotgun sequence.</title>
        <authorList>
            <person name="Shibata T."/>
            <person name="Shimoda M."/>
            <person name="Kobayashi T."/>
            <person name="Uehara T."/>
        </authorList>
    </citation>
    <scope>NUCLEOTIDE SEQUENCE [LARGE SCALE GENOMIC DNA]</scope>
    <source>
        <strain evidence="2 3">Japan</strain>
    </source>
</reference>
<keyword evidence="1" id="KW-1133">Transmembrane helix</keyword>
<accession>A0ABN7BCX6</accession>
<organism evidence="2 3">
    <name type="scientific">Nesidiocoris tenuis</name>
    <dbReference type="NCBI Taxonomy" id="355587"/>
    <lineage>
        <taxon>Eukaryota</taxon>
        <taxon>Metazoa</taxon>
        <taxon>Ecdysozoa</taxon>
        <taxon>Arthropoda</taxon>
        <taxon>Hexapoda</taxon>
        <taxon>Insecta</taxon>
        <taxon>Pterygota</taxon>
        <taxon>Neoptera</taxon>
        <taxon>Paraneoptera</taxon>
        <taxon>Hemiptera</taxon>
        <taxon>Heteroptera</taxon>
        <taxon>Panheteroptera</taxon>
        <taxon>Cimicomorpha</taxon>
        <taxon>Miridae</taxon>
        <taxon>Dicyphina</taxon>
        <taxon>Nesidiocoris</taxon>
    </lineage>
</organism>